<dbReference type="EMBL" id="BLXZ01000003">
    <property type="protein sequence ID" value="GFO68072.1"/>
    <property type="molecule type" value="Genomic_DNA"/>
</dbReference>
<dbReference type="Proteomes" id="UP000587586">
    <property type="component" value="Unassembled WGS sequence"/>
</dbReference>
<reference evidence="4" key="1">
    <citation type="submission" date="2020-06" db="EMBL/GenBank/DDBJ databases">
        <title>Draft genomic sequecing of Geomonas sp. Red745.</title>
        <authorList>
            <person name="Itoh H."/>
            <person name="Xu Z.X."/>
            <person name="Ushijima N."/>
            <person name="Masuda Y."/>
            <person name="Shiratori Y."/>
            <person name="Senoo K."/>
        </authorList>
    </citation>
    <scope>NUCLEOTIDE SEQUENCE [LARGE SCALE GENOMIC DNA]</scope>
    <source>
        <strain evidence="4">Red745</strain>
    </source>
</reference>
<dbReference type="Gene3D" id="1.20.1260.10">
    <property type="match status" value="1"/>
</dbReference>
<dbReference type="InterPro" id="IPR009078">
    <property type="entry name" value="Ferritin-like_SF"/>
</dbReference>
<dbReference type="PANTHER" id="PTHR33531">
    <property type="entry name" value="RUBRERYTHRIN SUBFAMILY"/>
    <property type="match status" value="1"/>
</dbReference>
<protein>
    <submittedName>
        <fullName evidence="3">Ferritin</fullName>
    </submittedName>
</protein>
<dbReference type="SUPFAM" id="SSF47240">
    <property type="entry name" value="Ferritin-like"/>
    <property type="match status" value="1"/>
</dbReference>
<dbReference type="RefSeq" id="WP_183360601.1">
    <property type="nucleotide sequence ID" value="NZ_BLXZ01000003.1"/>
</dbReference>
<gene>
    <name evidence="3" type="ORF">GMLC_16510</name>
</gene>
<feature type="domain" description="Rubrerythrin diiron-binding" evidence="2">
    <location>
        <begin position="5"/>
        <end position="137"/>
    </location>
</feature>
<sequence length="161" mass="18735">MNVFDCAIKIEEEARQYYETIGSQSRDPEMKHLFSMLAASEEEFRDQLMKMKAALPPEQAKADGMDGAVCSFRPLLTERELLEVVKDDHDLYQLSMREAEEEIKFYEELAAKTKDPATRNCLTMLAEEERRHLQVVENIYEFVEAPKTFLAWGEFSNLKDL</sequence>
<dbReference type="GO" id="GO:0016491">
    <property type="term" value="F:oxidoreductase activity"/>
    <property type="evidence" value="ECO:0007669"/>
    <property type="project" value="InterPro"/>
</dbReference>
<keyword evidence="1" id="KW-0175">Coiled coil</keyword>
<evidence type="ECO:0000313" key="4">
    <source>
        <dbReference type="Proteomes" id="UP000587586"/>
    </source>
</evidence>
<dbReference type="GO" id="GO:0046872">
    <property type="term" value="F:metal ion binding"/>
    <property type="evidence" value="ECO:0007669"/>
    <property type="project" value="InterPro"/>
</dbReference>
<dbReference type="AlphaFoldDB" id="A0A6V8N670"/>
<evidence type="ECO:0000313" key="3">
    <source>
        <dbReference type="EMBL" id="GFO68072.1"/>
    </source>
</evidence>
<feature type="coiled-coil region" evidence="1">
    <location>
        <begin position="82"/>
        <end position="109"/>
    </location>
</feature>
<keyword evidence="4" id="KW-1185">Reference proteome</keyword>
<proteinExistence type="predicted"/>
<dbReference type="InterPro" id="IPR012347">
    <property type="entry name" value="Ferritin-like"/>
</dbReference>
<comment type="caution">
    <text evidence="3">The sequence shown here is derived from an EMBL/GenBank/DDBJ whole genome shotgun (WGS) entry which is preliminary data.</text>
</comment>
<dbReference type="CDD" id="cd01045">
    <property type="entry name" value="Ferritin_like_AB"/>
    <property type="match status" value="1"/>
</dbReference>
<evidence type="ECO:0000256" key="1">
    <source>
        <dbReference type="SAM" id="Coils"/>
    </source>
</evidence>
<accession>A0A6V8N670</accession>
<name>A0A6V8N670_9BACT</name>
<dbReference type="InterPro" id="IPR003251">
    <property type="entry name" value="Rr_diiron-bd_dom"/>
</dbReference>
<organism evidence="3 4">
    <name type="scientific">Geomonas limicola</name>
    <dbReference type="NCBI Taxonomy" id="2740186"/>
    <lineage>
        <taxon>Bacteria</taxon>
        <taxon>Pseudomonadati</taxon>
        <taxon>Thermodesulfobacteriota</taxon>
        <taxon>Desulfuromonadia</taxon>
        <taxon>Geobacterales</taxon>
        <taxon>Geobacteraceae</taxon>
        <taxon>Geomonas</taxon>
    </lineage>
</organism>
<dbReference type="Pfam" id="PF02915">
    <property type="entry name" value="Rubrerythrin"/>
    <property type="match status" value="1"/>
</dbReference>
<dbReference type="PANTHER" id="PTHR33531:SF7">
    <property type="entry name" value="HYPOTHETICAL MEMBRANE PROTEIN, CONSERVED"/>
    <property type="match status" value="1"/>
</dbReference>
<evidence type="ECO:0000259" key="2">
    <source>
        <dbReference type="Pfam" id="PF02915"/>
    </source>
</evidence>